<evidence type="ECO:0000313" key="1">
    <source>
        <dbReference type="EMBL" id="MCZ0805534.1"/>
    </source>
</evidence>
<evidence type="ECO:0000313" key="2">
    <source>
        <dbReference type="Proteomes" id="UP001077662"/>
    </source>
</evidence>
<gene>
    <name evidence="1" type="ORF">O0554_01175</name>
</gene>
<dbReference type="RefSeq" id="WP_219816937.1">
    <property type="nucleotide sequence ID" value="NZ_JANSGW010000002.1"/>
</dbReference>
<proteinExistence type="predicted"/>
<name>A0AAP3DBW7_BRELA</name>
<dbReference type="AlphaFoldDB" id="A0AAP3DBW7"/>
<protein>
    <submittedName>
        <fullName evidence="1">Uncharacterized protein</fullName>
    </submittedName>
</protein>
<reference evidence="1" key="1">
    <citation type="submission" date="2022-09" db="EMBL/GenBank/DDBJ databases">
        <title>Genome analysis and characterization of larvicidal activity of Brevibacillus strains.</title>
        <authorList>
            <person name="Patrusheva E.V."/>
            <person name="Izotova A.O."/>
            <person name="Toshchakov S.V."/>
            <person name="Sineoky S.P."/>
        </authorList>
    </citation>
    <scope>NUCLEOTIDE SEQUENCE</scope>
    <source>
        <strain evidence="1">VKPM_B-13247</strain>
    </source>
</reference>
<accession>A0AAP3DBW7</accession>
<sequence>MSRTNQTLETPLPLEFRVGSKPSKQAAAEWLLQTSEKNINVTDELREEASIVVRLVPSSSKVVGEDSEVTRTNIDWEMCHSRVHPLETLMIVVRILETIITGLILNILPLENVAKLVTQNSVVISTKTTVLL</sequence>
<organism evidence="1 2">
    <name type="scientific">Brevibacillus laterosporus</name>
    <name type="common">Bacillus laterosporus</name>
    <dbReference type="NCBI Taxonomy" id="1465"/>
    <lineage>
        <taxon>Bacteria</taxon>
        <taxon>Bacillati</taxon>
        <taxon>Bacillota</taxon>
        <taxon>Bacilli</taxon>
        <taxon>Bacillales</taxon>
        <taxon>Paenibacillaceae</taxon>
        <taxon>Brevibacillus</taxon>
    </lineage>
</organism>
<dbReference type="Proteomes" id="UP001077662">
    <property type="component" value="Unassembled WGS sequence"/>
</dbReference>
<comment type="caution">
    <text evidence="1">The sequence shown here is derived from an EMBL/GenBank/DDBJ whole genome shotgun (WGS) entry which is preliminary data.</text>
</comment>
<dbReference type="EMBL" id="JAPTNE010000002">
    <property type="protein sequence ID" value="MCZ0805534.1"/>
    <property type="molecule type" value="Genomic_DNA"/>
</dbReference>